<evidence type="ECO:0000256" key="1">
    <source>
        <dbReference type="SAM" id="Phobius"/>
    </source>
</evidence>
<keyword evidence="1" id="KW-0472">Membrane</keyword>
<dbReference type="EMBL" id="JAUQTA010000002">
    <property type="protein sequence ID" value="MDO7869385.1"/>
    <property type="molecule type" value="Genomic_DNA"/>
</dbReference>
<keyword evidence="1" id="KW-0812">Transmembrane</keyword>
<accession>A0ABT9B4R2</accession>
<dbReference type="Proteomes" id="UP001233314">
    <property type="component" value="Unassembled WGS sequence"/>
</dbReference>
<evidence type="ECO:0000313" key="3">
    <source>
        <dbReference type="Proteomes" id="UP001233314"/>
    </source>
</evidence>
<keyword evidence="1" id="KW-1133">Transmembrane helix</keyword>
<protein>
    <recommendedName>
        <fullName evidence="4">DUF4190 domain-containing protein</fullName>
    </recommendedName>
</protein>
<name>A0ABT9B4R2_9ACTN</name>
<keyword evidence="3" id="KW-1185">Reference proteome</keyword>
<comment type="caution">
    <text evidence="2">The sequence shown here is derived from an EMBL/GenBank/DDBJ whole genome shotgun (WGS) entry which is preliminary data.</text>
</comment>
<feature type="transmembrane region" description="Helical" evidence="1">
    <location>
        <begin position="87"/>
        <end position="112"/>
    </location>
</feature>
<dbReference type="RefSeq" id="WP_305028781.1">
    <property type="nucleotide sequence ID" value="NZ_JAUQTA010000002.1"/>
</dbReference>
<sequence>MSSLPPPPPGYGYPPQYGGAPMEHPRAGTIFALGIVSLVLGAIGVFCCAFLGLIGLAPLLMSGSAIREIEASGGALTGLDKVRNGRIMGIIAICLTAVGLILNITLLATGVIDVNRFETTNY</sequence>
<organism evidence="2 3">
    <name type="scientific">Nocardioides jiangxiensis</name>
    <dbReference type="NCBI Taxonomy" id="3064524"/>
    <lineage>
        <taxon>Bacteria</taxon>
        <taxon>Bacillati</taxon>
        <taxon>Actinomycetota</taxon>
        <taxon>Actinomycetes</taxon>
        <taxon>Propionibacteriales</taxon>
        <taxon>Nocardioidaceae</taxon>
        <taxon>Nocardioides</taxon>
    </lineage>
</organism>
<feature type="transmembrane region" description="Helical" evidence="1">
    <location>
        <begin position="30"/>
        <end position="57"/>
    </location>
</feature>
<gene>
    <name evidence="2" type="ORF">Q5722_13515</name>
</gene>
<reference evidence="2 3" key="1">
    <citation type="submission" date="2023-07" db="EMBL/GenBank/DDBJ databases">
        <title>Nocardioides sp. nov WY-20 isolated from soil.</title>
        <authorList>
            <person name="Liu B."/>
            <person name="Wan Y."/>
        </authorList>
    </citation>
    <scope>NUCLEOTIDE SEQUENCE [LARGE SCALE GENOMIC DNA]</scope>
    <source>
        <strain evidence="2 3">WY-20</strain>
    </source>
</reference>
<proteinExistence type="predicted"/>
<evidence type="ECO:0000313" key="2">
    <source>
        <dbReference type="EMBL" id="MDO7869385.1"/>
    </source>
</evidence>
<evidence type="ECO:0008006" key="4">
    <source>
        <dbReference type="Google" id="ProtNLM"/>
    </source>
</evidence>